<comment type="caution">
    <text evidence="1">The sequence shown here is derived from an EMBL/GenBank/DDBJ whole genome shotgun (WGS) entry which is preliminary data.</text>
</comment>
<sequence length="137" mass="15200">MKCGRGSKEIASTSVEDVATELQKASSSALGTCSAQGISRTLDMPVSVLFLLSFEKNLLFVGIPTTCLNYFAHDSPINKMCISANHILDPLVRKSLRNILQWCQFKITHVQELVPADLPKREAFALRFLARMEEDNA</sequence>
<organism evidence="1 3">
    <name type="scientific">Araneus ventricosus</name>
    <name type="common">Orbweaver spider</name>
    <name type="synonym">Epeira ventricosa</name>
    <dbReference type="NCBI Taxonomy" id="182803"/>
    <lineage>
        <taxon>Eukaryota</taxon>
        <taxon>Metazoa</taxon>
        <taxon>Ecdysozoa</taxon>
        <taxon>Arthropoda</taxon>
        <taxon>Chelicerata</taxon>
        <taxon>Arachnida</taxon>
        <taxon>Araneae</taxon>
        <taxon>Araneomorphae</taxon>
        <taxon>Entelegynae</taxon>
        <taxon>Araneoidea</taxon>
        <taxon>Araneidae</taxon>
        <taxon>Araneus</taxon>
    </lineage>
</organism>
<dbReference type="EMBL" id="BGPR01027474">
    <property type="protein sequence ID" value="GBN97998.1"/>
    <property type="molecule type" value="Genomic_DNA"/>
</dbReference>
<dbReference type="Proteomes" id="UP000499080">
    <property type="component" value="Unassembled WGS sequence"/>
</dbReference>
<reference evidence="1 3" key="1">
    <citation type="journal article" date="2019" name="Sci. Rep.">
        <title>Orb-weaving spider Araneus ventricosus genome elucidates the spidroin gene catalogue.</title>
        <authorList>
            <person name="Kono N."/>
            <person name="Nakamura H."/>
            <person name="Ohtoshi R."/>
            <person name="Moran D.A.P."/>
            <person name="Shinohara A."/>
            <person name="Yoshida Y."/>
            <person name="Fujiwara M."/>
            <person name="Mori M."/>
            <person name="Tomita M."/>
            <person name="Arakawa K."/>
        </authorList>
    </citation>
    <scope>NUCLEOTIDE SEQUENCE [LARGE SCALE GENOMIC DNA]</scope>
</reference>
<dbReference type="AlphaFoldDB" id="A0A4Y2TBH4"/>
<evidence type="ECO:0000313" key="2">
    <source>
        <dbReference type="EMBL" id="GBN98000.1"/>
    </source>
</evidence>
<gene>
    <name evidence="1" type="ORF">AVEN_23012_1</name>
    <name evidence="2" type="ORF">AVEN_72087_1</name>
</gene>
<dbReference type="OrthoDB" id="6430321at2759"/>
<name>A0A4Y2TBH4_ARAVE</name>
<proteinExistence type="predicted"/>
<evidence type="ECO:0000313" key="1">
    <source>
        <dbReference type="EMBL" id="GBN97998.1"/>
    </source>
</evidence>
<protein>
    <submittedName>
        <fullName evidence="1">Uncharacterized protein</fullName>
    </submittedName>
</protein>
<keyword evidence="3" id="KW-1185">Reference proteome</keyword>
<evidence type="ECO:0000313" key="3">
    <source>
        <dbReference type="Proteomes" id="UP000499080"/>
    </source>
</evidence>
<accession>A0A4Y2TBH4</accession>
<dbReference type="EMBL" id="BGPR01027475">
    <property type="protein sequence ID" value="GBN98000.1"/>
    <property type="molecule type" value="Genomic_DNA"/>
</dbReference>